<dbReference type="Proteomes" id="UP001050691">
    <property type="component" value="Unassembled WGS sequence"/>
</dbReference>
<dbReference type="AlphaFoldDB" id="A0AAV5ALZ2"/>
<dbReference type="Gene3D" id="1.20.930.20">
    <property type="entry name" value="Adaptor protein Cbl, N-terminal domain"/>
    <property type="match status" value="1"/>
</dbReference>
<organism evidence="1 2">
    <name type="scientific">Clathrus columnatus</name>
    <dbReference type="NCBI Taxonomy" id="1419009"/>
    <lineage>
        <taxon>Eukaryota</taxon>
        <taxon>Fungi</taxon>
        <taxon>Dikarya</taxon>
        <taxon>Basidiomycota</taxon>
        <taxon>Agaricomycotina</taxon>
        <taxon>Agaricomycetes</taxon>
        <taxon>Phallomycetidae</taxon>
        <taxon>Phallales</taxon>
        <taxon>Clathraceae</taxon>
        <taxon>Clathrus</taxon>
    </lineage>
</organism>
<name>A0AAV5ALZ2_9AGAM</name>
<dbReference type="InterPro" id="IPR059179">
    <property type="entry name" value="MLKL-like_MCAfunc"/>
</dbReference>
<dbReference type="CDD" id="cd21037">
    <property type="entry name" value="MLKL_NTD"/>
    <property type="match status" value="1"/>
</dbReference>
<gene>
    <name evidence="1" type="ORF">Clacol_009907</name>
</gene>
<evidence type="ECO:0008006" key="3">
    <source>
        <dbReference type="Google" id="ProtNLM"/>
    </source>
</evidence>
<dbReference type="EMBL" id="BPWL01000011">
    <property type="protein sequence ID" value="GJJ15629.1"/>
    <property type="molecule type" value="Genomic_DNA"/>
</dbReference>
<keyword evidence="2" id="KW-1185">Reference proteome</keyword>
<evidence type="ECO:0000313" key="1">
    <source>
        <dbReference type="EMBL" id="GJJ15629.1"/>
    </source>
</evidence>
<comment type="caution">
    <text evidence="1">The sequence shown here is derived from an EMBL/GenBank/DDBJ whole genome shotgun (WGS) entry which is preliminary data.</text>
</comment>
<dbReference type="GO" id="GO:0007166">
    <property type="term" value="P:cell surface receptor signaling pathway"/>
    <property type="evidence" value="ECO:0007669"/>
    <property type="project" value="InterPro"/>
</dbReference>
<sequence length="897" mass="100982">MSNIWRNHPFSPLSSQSRRSTLSTVGTGVNNVVDDPIWGNPFIQDAMQILDQLADVGKTVPFIAPAFVILKLIIEVEKSARDADSKCNDLLERIAFMTSHLLVLKNITVLPATRQVVDRVNEALKEAAALITTYRKQTRITRRLTLGNREKFSNCADKIKTCTNDLLMSLQIHQTSKLDILSRAIPTDLEDDAARTFIESHGSFDAVKASPELVAKFAEEQHIQMDDKAMEQLNSNYSDSIRQAEERLESILKDNVNAAVVDGLKGLAAQMNEAEAEQRLLCVQCKKEYRNSTNGPKSCSFHVAEYSSWNKNYPCCAGSVPCQFQSHRATHHCDYPYGPFFEYSTKILNYIDTRESWVTVEDVDLETDDLQIVSVDRLIRWVSRGDFIKEPTILIRVGRVWHTYPYFFDTFTVKELEAISKVVSLTRETLIYRSSDSADEFSMAEWVLSPDGDISGVRLTAKAMTSETPYIRICPINITTGSKSGDIVEVSNGGLKSYKPDRPYILPRNIRVGPELTDKPLRALRTDFKTRTSPELRVILKPLADPPLVANPQLAAFEIDYFEGGFSVFNNFAATSQNPISIASISATFRLVGETTYSPVSKFELLDAPNLPVTIDPRQSSPFKFRASIPRTEEDKKLQIRWWNRSFGARHRPLRLKITLKDVEDQECSLVMEYIYKPLSLAKKQAGDIEYFYMDDYEVLERYEVRIEKPADAVIQVGTLGLSVDGLKKIVYSAMKTGETEVQLDNNYNKEKGGGRCEWKAWALVDLSCRRVYAFKVMIIEGRLIPTKRFGCLGYVLCPEYGDAVDEIRPIQLAREKATLPNLQPYTEPKIISDDEVDEFTPEPPKPAIPNGTHATAQLLAVPDTLNQRLTSIDGSLSRIAAALEQIAFAMATPKNP</sequence>
<proteinExistence type="predicted"/>
<evidence type="ECO:0000313" key="2">
    <source>
        <dbReference type="Proteomes" id="UP001050691"/>
    </source>
</evidence>
<protein>
    <recommendedName>
        <fullName evidence="3">Fungal N-terminal domain-containing protein</fullName>
    </recommendedName>
</protein>
<accession>A0AAV5ALZ2</accession>
<reference evidence="1" key="1">
    <citation type="submission" date="2021-10" db="EMBL/GenBank/DDBJ databases">
        <title>De novo Genome Assembly of Clathrus columnatus (Basidiomycota, Fungi) Using Illumina and Nanopore Sequence Data.</title>
        <authorList>
            <person name="Ogiso-Tanaka E."/>
            <person name="Itagaki H."/>
            <person name="Hosoya T."/>
            <person name="Hosaka K."/>
        </authorList>
    </citation>
    <scope>NUCLEOTIDE SEQUENCE</scope>
    <source>
        <strain evidence="1">MO-923</strain>
    </source>
</reference>
<dbReference type="InterPro" id="IPR036537">
    <property type="entry name" value="Adaptor_Cbl_N_dom_sf"/>
</dbReference>